<accession>A0A166IS91</accession>
<feature type="compositionally biased region" description="Basic and acidic residues" evidence="1">
    <location>
        <begin position="257"/>
        <end position="271"/>
    </location>
</feature>
<evidence type="ECO:0000313" key="2">
    <source>
        <dbReference type="EMBL" id="KZP02836.1"/>
    </source>
</evidence>
<dbReference type="EMBL" id="KV418276">
    <property type="protein sequence ID" value="KZP02836.1"/>
    <property type="molecule type" value="Genomic_DNA"/>
</dbReference>
<feature type="region of interest" description="Disordered" evidence="1">
    <location>
        <begin position="183"/>
        <end position="240"/>
    </location>
</feature>
<evidence type="ECO:0000313" key="3">
    <source>
        <dbReference type="EMBL" id="KZP20118.1"/>
    </source>
</evidence>
<dbReference type="Proteomes" id="UP000076532">
    <property type="component" value="Unassembled WGS sequence"/>
</dbReference>
<proteinExistence type="predicted"/>
<organism evidence="3 4">
    <name type="scientific">Athelia psychrophila</name>
    <dbReference type="NCBI Taxonomy" id="1759441"/>
    <lineage>
        <taxon>Eukaryota</taxon>
        <taxon>Fungi</taxon>
        <taxon>Dikarya</taxon>
        <taxon>Basidiomycota</taxon>
        <taxon>Agaricomycotina</taxon>
        <taxon>Agaricomycetes</taxon>
        <taxon>Agaricomycetidae</taxon>
        <taxon>Atheliales</taxon>
        <taxon>Atheliaceae</taxon>
        <taxon>Athelia</taxon>
    </lineage>
</organism>
<gene>
    <name evidence="3" type="ORF">FIBSPDRAFT_542869</name>
    <name evidence="2" type="ORF">FIBSPDRAFT_547804</name>
</gene>
<protein>
    <submittedName>
        <fullName evidence="3">Uncharacterized protein</fullName>
    </submittedName>
</protein>
<sequence length="427" mass="46566">MGQWTVGHHDDVLNTKMKSLISGALKRSKIDKVEPTITYEAFVEDLDGGDSFTTSLIDVLVKELAERRTRESAADRRLIADQTAKSLRLLATPLRVYRERPLGGRDHIGRRVNLTDYLSSPPDEMAVEDDERDGEDGYDGMVTEAYMDGARVSELYDAYGAHGWSSRPLGSSLARRSHPNISAAVFAPSPDPADENGSQDNAAPISEYRPHTWGPSGGTTFIGGSVVSRPSRQAGVRRPIRARAVDFNEFSARRRTSFRDAGDSEDPRASEDASDLGAWFSPPLEEPEGSSGSQPHARRFFPTSRHGRRRDGSVWHDVATGERAYPPDEVHTILRPWHGPSSGSSNTVGDHDDGLPTPPSDTTPRLRRGGVRAPESMRSPRSSPGARDTPVPSSSSIVISISRDPYREPLPENAAPTPMPAASQGQN</sequence>
<keyword evidence="4" id="KW-1185">Reference proteome</keyword>
<name>A0A166IS91_9AGAM</name>
<feature type="compositionally biased region" description="Low complexity" evidence="1">
    <location>
        <begin position="390"/>
        <end position="402"/>
    </location>
</feature>
<reference evidence="3 4" key="1">
    <citation type="journal article" date="2016" name="Mol. Biol. Evol.">
        <title>Comparative Genomics of Early-Diverging Mushroom-Forming Fungi Provides Insights into the Origins of Lignocellulose Decay Capabilities.</title>
        <authorList>
            <person name="Nagy L.G."/>
            <person name="Riley R."/>
            <person name="Tritt A."/>
            <person name="Adam C."/>
            <person name="Daum C."/>
            <person name="Floudas D."/>
            <person name="Sun H."/>
            <person name="Yadav J.S."/>
            <person name="Pangilinan J."/>
            <person name="Larsson K.H."/>
            <person name="Matsuura K."/>
            <person name="Barry K."/>
            <person name="Labutti K."/>
            <person name="Kuo R."/>
            <person name="Ohm R.A."/>
            <person name="Bhattacharya S.S."/>
            <person name="Shirouzu T."/>
            <person name="Yoshinaga Y."/>
            <person name="Martin F.M."/>
            <person name="Grigoriev I.V."/>
            <person name="Hibbett D.S."/>
        </authorList>
    </citation>
    <scope>NUCLEOTIDE SEQUENCE [LARGE SCALE GENOMIC DNA]</scope>
    <source>
        <strain evidence="3 4">CBS 109695</strain>
    </source>
</reference>
<feature type="region of interest" description="Disordered" evidence="1">
    <location>
        <begin position="256"/>
        <end position="427"/>
    </location>
</feature>
<evidence type="ECO:0000313" key="4">
    <source>
        <dbReference type="Proteomes" id="UP000076532"/>
    </source>
</evidence>
<feature type="region of interest" description="Disordered" evidence="1">
    <location>
        <begin position="115"/>
        <end position="135"/>
    </location>
</feature>
<dbReference type="EMBL" id="KV417557">
    <property type="protein sequence ID" value="KZP20118.1"/>
    <property type="molecule type" value="Genomic_DNA"/>
</dbReference>
<dbReference type="STRING" id="436010.A0A166IS91"/>
<dbReference type="AlphaFoldDB" id="A0A166IS91"/>
<feature type="compositionally biased region" description="Acidic residues" evidence="1">
    <location>
        <begin position="125"/>
        <end position="135"/>
    </location>
</feature>
<evidence type="ECO:0000256" key="1">
    <source>
        <dbReference type="SAM" id="MobiDB-lite"/>
    </source>
</evidence>
<dbReference type="OrthoDB" id="3253137at2759"/>